<comment type="caution">
    <text evidence="3">The sequence shown here is derived from an EMBL/GenBank/DDBJ whole genome shotgun (WGS) entry which is preliminary data.</text>
</comment>
<dbReference type="InterPro" id="IPR020084">
    <property type="entry name" value="NUDIX_hydrolase_CS"/>
</dbReference>
<dbReference type="Gene3D" id="3.90.79.10">
    <property type="entry name" value="Nucleoside Triphosphate Pyrophosphohydrolase"/>
    <property type="match status" value="1"/>
</dbReference>
<reference evidence="4" key="1">
    <citation type="journal article" date="2019" name="Int. J. Syst. Evol. Microbiol.">
        <title>The Global Catalogue of Microorganisms (GCM) 10K type strain sequencing project: providing services to taxonomists for standard genome sequencing and annotation.</title>
        <authorList>
            <consortium name="The Broad Institute Genomics Platform"/>
            <consortium name="The Broad Institute Genome Sequencing Center for Infectious Disease"/>
            <person name="Wu L."/>
            <person name="Ma J."/>
        </authorList>
    </citation>
    <scope>NUCLEOTIDE SEQUENCE [LARGE SCALE GENOMIC DNA]</scope>
    <source>
        <strain evidence="4">CCM 8927</strain>
    </source>
</reference>
<evidence type="ECO:0000259" key="2">
    <source>
        <dbReference type="PROSITE" id="PS51462"/>
    </source>
</evidence>
<evidence type="ECO:0000256" key="1">
    <source>
        <dbReference type="ARBA" id="ARBA00022801"/>
    </source>
</evidence>
<keyword evidence="4" id="KW-1185">Reference proteome</keyword>
<dbReference type="Proteomes" id="UP001596288">
    <property type="component" value="Unassembled WGS sequence"/>
</dbReference>
<gene>
    <name evidence="3" type="ORF">ACFQAV_08425</name>
</gene>
<proteinExistence type="predicted"/>
<dbReference type="SUPFAM" id="SSF55811">
    <property type="entry name" value="Nudix"/>
    <property type="match status" value="1"/>
</dbReference>
<dbReference type="Pfam" id="PF00293">
    <property type="entry name" value="NUDIX"/>
    <property type="match status" value="1"/>
</dbReference>
<sequence>MSLKNSILNDLTLLKKVTFSQRDLRKINEIELLIDLNKNLLRKNNPDIHISASAVAFVEKKIILVRHPYLKINLLPAGHVESSENPLETAIRELYEETGYIEKKTDSFSLIDVNLISIPPNSKKNEKEHFHIDFRYHLKVEYKKKSLAELPVYLIDKKKTPTEFKKYFIHNQPFDLQNNE</sequence>
<dbReference type="EMBL" id="JBHSSF010000020">
    <property type="protein sequence ID" value="MFC6176864.1"/>
    <property type="molecule type" value="Genomic_DNA"/>
</dbReference>
<name>A0ABW1RL94_9LACO</name>
<feature type="domain" description="Nudix hydrolase" evidence="2">
    <location>
        <begin position="47"/>
        <end position="180"/>
    </location>
</feature>
<keyword evidence="1" id="KW-0378">Hydrolase</keyword>
<evidence type="ECO:0000313" key="3">
    <source>
        <dbReference type="EMBL" id="MFC6176864.1"/>
    </source>
</evidence>
<evidence type="ECO:0000313" key="4">
    <source>
        <dbReference type="Proteomes" id="UP001596288"/>
    </source>
</evidence>
<dbReference type="PROSITE" id="PS51462">
    <property type="entry name" value="NUDIX"/>
    <property type="match status" value="1"/>
</dbReference>
<accession>A0ABW1RL94</accession>
<dbReference type="InterPro" id="IPR000086">
    <property type="entry name" value="NUDIX_hydrolase_dom"/>
</dbReference>
<dbReference type="RefSeq" id="WP_171000454.1">
    <property type="nucleotide sequence ID" value="NZ_BJDF01000003.1"/>
</dbReference>
<protein>
    <submittedName>
        <fullName evidence="3">NUDIX domain-containing protein</fullName>
    </submittedName>
</protein>
<organism evidence="3 4">
    <name type="scientific">Companilactobacillus huachuanensis</name>
    <dbReference type="NCBI Taxonomy" id="2559914"/>
    <lineage>
        <taxon>Bacteria</taxon>
        <taxon>Bacillati</taxon>
        <taxon>Bacillota</taxon>
        <taxon>Bacilli</taxon>
        <taxon>Lactobacillales</taxon>
        <taxon>Lactobacillaceae</taxon>
        <taxon>Companilactobacillus</taxon>
    </lineage>
</organism>
<dbReference type="PROSITE" id="PS00893">
    <property type="entry name" value="NUDIX_BOX"/>
    <property type="match status" value="1"/>
</dbReference>
<dbReference type="InterPro" id="IPR015797">
    <property type="entry name" value="NUDIX_hydrolase-like_dom_sf"/>
</dbReference>